<gene>
    <name evidence="1" type="ORF">PH7735_00351</name>
</gene>
<dbReference type="EMBL" id="CYTW01000001">
    <property type="protein sequence ID" value="CUJ84213.1"/>
    <property type="molecule type" value="Genomic_DNA"/>
</dbReference>
<evidence type="ECO:0008006" key="3">
    <source>
        <dbReference type="Google" id="ProtNLM"/>
    </source>
</evidence>
<accession>A0A0N7M867</accession>
<keyword evidence="2" id="KW-1185">Reference proteome</keyword>
<dbReference type="RefSeq" id="WP_058309607.1">
    <property type="nucleotide sequence ID" value="NZ_CYTW01000001.1"/>
</dbReference>
<evidence type="ECO:0000313" key="1">
    <source>
        <dbReference type="EMBL" id="CUJ84213.1"/>
    </source>
</evidence>
<sequence>MNEAEPIPFMGPDLFIKNVRNYANVHHMVVITDHAKSRMLERDLTRRMILRVLERGTLASGPSWNPDKGSWEGKVSGVAAGMRVSVVCAIHNGAMIVTVITAHRGGR</sequence>
<dbReference type="AlphaFoldDB" id="A0A0N7M867"/>
<dbReference type="Pfam" id="PF14076">
    <property type="entry name" value="DUF4258"/>
    <property type="match status" value="1"/>
</dbReference>
<evidence type="ECO:0000313" key="2">
    <source>
        <dbReference type="Proteomes" id="UP000051870"/>
    </source>
</evidence>
<dbReference type="Proteomes" id="UP000051870">
    <property type="component" value="Unassembled WGS sequence"/>
</dbReference>
<reference evidence="2" key="1">
    <citation type="submission" date="2015-09" db="EMBL/GenBank/DDBJ databases">
        <authorList>
            <person name="Rodrigo-Torres Lidia"/>
            <person name="Arahal R.David."/>
        </authorList>
    </citation>
    <scope>NUCLEOTIDE SEQUENCE [LARGE SCALE GENOMIC DNA]</scope>
    <source>
        <strain evidence="2">CECT 7735</strain>
    </source>
</reference>
<proteinExistence type="predicted"/>
<name>A0A0N7M867_9RHOB</name>
<protein>
    <recommendedName>
        <fullName evidence="3">DUF4258 domain-containing protein</fullName>
    </recommendedName>
</protein>
<dbReference type="InterPro" id="IPR025354">
    <property type="entry name" value="DUF4258"/>
</dbReference>
<dbReference type="GeneID" id="92560593"/>
<organism evidence="1 2">
    <name type="scientific">Shimia thalassica</name>
    <dbReference type="NCBI Taxonomy" id="1715693"/>
    <lineage>
        <taxon>Bacteria</taxon>
        <taxon>Pseudomonadati</taxon>
        <taxon>Pseudomonadota</taxon>
        <taxon>Alphaproteobacteria</taxon>
        <taxon>Rhodobacterales</taxon>
        <taxon>Roseobacteraceae</taxon>
    </lineage>
</organism>